<keyword evidence="2" id="KW-1185">Reference proteome</keyword>
<dbReference type="SUPFAM" id="SSF56925">
    <property type="entry name" value="OMPA-like"/>
    <property type="match status" value="1"/>
</dbReference>
<name>A0A518BSP1_9BACT</name>
<evidence type="ECO:0000313" key="2">
    <source>
        <dbReference type="Proteomes" id="UP000316921"/>
    </source>
</evidence>
<sequence length="217" mass="23350">MGEGSHTLGVSSGWGIFNAKVALEDKSGSPELGSGTDYTKLQPIGGGAAKYNYFLTDNFALGGIVEFRSFKADPVEPLASKISPDEYTSIHYLFSTRYYTDPLQANPRMKLFGGIDLGYIDGISLDATVQYSPSFQERVTLEGDEYWTLGFVGGASFWLADSLSLELGAFWEVALDSTDDDLVLNIPQGGGGTDANTVSGKVTPEGVIFFLGLTYFL</sequence>
<dbReference type="KEGG" id="pbap:Pla133_50980"/>
<gene>
    <name evidence="1" type="ORF">Pla133_50980</name>
</gene>
<dbReference type="InterPro" id="IPR011250">
    <property type="entry name" value="OMP/PagP_B-barrel"/>
</dbReference>
<proteinExistence type="predicted"/>
<evidence type="ECO:0000313" key="1">
    <source>
        <dbReference type="EMBL" id="QDU69975.1"/>
    </source>
</evidence>
<evidence type="ECO:0008006" key="3">
    <source>
        <dbReference type="Google" id="ProtNLM"/>
    </source>
</evidence>
<dbReference type="Gene3D" id="2.40.160.20">
    <property type="match status" value="1"/>
</dbReference>
<protein>
    <recommendedName>
        <fullName evidence="3">Outer membrane protein beta-barrel domain-containing protein</fullName>
    </recommendedName>
</protein>
<reference evidence="1 2" key="1">
    <citation type="submission" date="2019-02" db="EMBL/GenBank/DDBJ databases">
        <title>Deep-cultivation of Planctomycetes and their phenomic and genomic characterization uncovers novel biology.</title>
        <authorList>
            <person name="Wiegand S."/>
            <person name="Jogler M."/>
            <person name="Boedeker C."/>
            <person name="Pinto D."/>
            <person name="Vollmers J."/>
            <person name="Rivas-Marin E."/>
            <person name="Kohn T."/>
            <person name="Peeters S.H."/>
            <person name="Heuer A."/>
            <person name="Rast P."/>
            <person name="Oberbeckmann S."/>
            <person name="Bunk B."/>
            <person name="Jeske O."/>
            <person name="Meyerdierks A."/>
            <person name="Storesund J.E."/>
            <person name="Kallscheuer N."/>
            <person name="Luecker S."/>
            <person name="Lage O.M."/>
            <person name="Pohl T."/>
            <person name="Merkel B.J."/>
            <person name="Hornburger P."/>
            <person name="Mueller R.-W."/>
            <person name="Bruemmer F."/>
            <person name="Labrenz M."/>
            <person name="Spormann A.M."/>
            <person name="Op den Camp H."/>
            <person name="Overmann J."/>
            <person name="Amann R."/>
            <person name="Jetten M.S.M."/>
            <person name="Mascher T."/>
            <person name="Medema M.H."/>
            <person name="Devos D.P."/>
            <person name="Kaster A.-K."/>
            <person name="Ovreas L."/>
            <person name="Rohde M."/>
            <person name="Galperin M.Y."/>
            <person name="Jogler C."/>
        </authorList>
    </citation>
    <scope>NUCLEOTIDE SEQUENCE [LARGE SCALE GENOMIC DNA]</scope>
    <source>
        <strain evidence="1 2">Pla133</strain>
    </source>
</reference>
<dbReference type="AlphaFoldDB" id="A0A518BSP1"/>
<organism evidence="1 2">
    <name type="scientific">Engelhardtia mirabilis</name>
    <dbReference type="NCBI Taxonomy" id="2528011"/>
    <lineage>
        <taxon>Bacteria</taxon>
        <taxon>Pseudomonadati</taxon>
        <taxon>Planctomycetota</taxon>
        <taxon>Planctomycetia</taxon>
        <taxon>Planctomycetia incertae sedis</taxon>
        <taxon>Engelhardtia</taxon>
    </lineage>
</organism>
<accession>A0A518BSP1</accession>
<dbReference type="EMBL" id="CP036287">
    <property type="protein sequence ID" value="QDU69975.1"/>
    <property type="molecule type" value="Genomic_DNA"/>
</dbReference>
<dbReference type="Proteomes" id="UP000316921">
    <property type="component" value="Chromosome"/>
</dbReference>